<dbReference type="GO" id="GO:0005666">
    <property type="term" value="C:RNA polymerase III complex"/>
    <property type="evidence" value="ECO:0007669"/>
    <property type="project" value="TreeGrafter"/>
</dbReference>
<keyword evidence="2 4" id="KW-0863">Zinc-finger</keyword>
<evidence type="ECO:0000256" key="1">
    <source>
        <dbReference type="ARBA" id="ARBA00022723"/>
    </source>
</evidence>
<dbReference type="SUPFAM" id="SSF57783">
    <property type="entry name" value="Zinc beta-ribbon"/>
    <property type="match status" value="1"/>
</dbReference>
<evidence type="ECO:0000256" key="2">
    <source>
        <dbReference type="ARBA" id="ARBA00022771"/>
    </source>
</evidence>
<dbReference type="Gene3D" id="2.20.25.10">
    <property type="match status" value="1"/>
</dbReference>
<dbReference type="GO" id="GO:0006386">
    <property type="term" value="P:termination of RNA polymerase III transcription"/>
    <property type="evidence" value="ECO:0007669"/>
    <property type="project" value="TreeGrafter"/>
</dbReference>
<dbReference type="AlphaFoldDB" id="A0AAP0FYP1"/>
<evidence type="ECO:0000313" key="7">
    <source>
        <dbReference type="Proteomes" id="UP001418222"/>
    </source>
</evidence>
<keyword evidence="1" id="KW-0479">Metal-binding</keyword>
<proteinExistence type="predicted"/>
<dbReference type="Pfam" id="PF01096">
    <property type="entry name" value="Zn_ribbon_TFIIS"/>
    <property type="match status" value="1"/>
</dbReference>
<name>A0AAP0FYP1_9ASPA</name>
<dbReference type="PANTHER" id="PTHR11239">
    <property type="entry name" value="DNA-DIRECTED RNA POLYMERASE"/>
    <property type="match status" value="1"/>
</dbReference>
<keyword evidence="3" id="KW-0862">Zinc</keyword>
<sequence>MEPIFNVADEMKNAPKTQESCPRCHHGEVYFKKIQIRPADEPMTSFYTCSNESC</sequence>
<keyword evidence="7" id="KW-1185">Reference proteome</keyword>
<gene>
    <name evidence="6" type="ORF">KSP39_PZI018718</name>
</gene>
<feature type="domain" description="TFIIS-type" evidence="5">
    <location>
        <begin position="17"/>
        <end position="54"/>
    </location>
</feature>
<dbReference type="PROSITE" id="PS51133">
    <property type="entry name" value="ZF_TFIIS_2"/>
    <property type="match status" value="1"/>
</dbReference>
<dbReference type="EMBL" id="JBBWWQ010000016">
    <property type="protein sequence ID" value="KAK8925950.1"/>
    <property type="molecule type" value="Genomic_DNA"/>
</dbReference>
<dbReference type="SMART" id="SM00440">
    <property type="entry name" value="ZnF_C2C2"/>
    <property type="match status" value="1"/>
</dbReference>
<dbReference type="GO" id="GO:0008270">
    <property type="term" value="F:zinc ion binding"/>
    <property type="evidence" value="ECO:0007669"/>
    <property type="project" value="UniProtKB-KW"/>
</dbReference>
<comment type="caution">
    <text evidence="6">The sequence shown here is derived from an EMBL/GenBank/DDBJ whole genome shotgun (WGS) entry which is preliminary data.</text>
</comment>
<dbReference type="GO" id="GO:0003899">
    <property type="term" value="F:DNA-directed RNA polymerase activity"/>
    <property type="evidence" value="ECO:0007669"/>
    <property type="project" value="InterPro"/>
</dbReference>
<dbReference type="Proteomes" id="UP001418222">
    <property type="component" value="Unassembled WGS sequence"/>
</dbReference>
<evidence type="ECO:0000256" key="3">
    <source>
        <dbReference type="ARBA" id="ARBA00022833"/>
    </source>
</evidence>
<organism evidence="6 7">
    <name type="scientific">Platanthera zijinensis</name>
    <dbReference type="NCBI Taxonomy" id="2320716"/>
    <lineage>
        <taxon>Eukaryota</taxon>
        <taxon>Viridiplantae</taxon>
        <taxon>Streptophyta</taxon>
        <taxon>Embryophyta</taxon>
        <taxon>Tracheophyta</taxon>
        <taxon>Spermatophyta</taxon>
        <taxon>Magnoliopsida</taxon>
        <taxon>Liliopsida</taxon>
        <taxon>Asparagales</taxon>
        <taxon>Orchidaceae</taxon>
        <taxon>Orchidoideae</taxon>
        <taxon>Orchideae</taxon>
        <taxon>Orchidinae</taxon>
        <taxon>Platanthera</taxon>
    </lineage>
</organism>
<dbReference type="PANTHER" id="PTHR11239:SF12">
    <property type="entry name" value="DNA-DIRECTED RNA POLYMERASE III SUBUNIT RPC10"/>
    <property type="match status" value="1"/>
</dbReference>
<evidence type="ECO:0000313" key="6">
    <source>
        <dbReference type="EMBL" id="KAK8925950.1"/>
    </source>
</evidence>
<dbReference type="GO" id="GO:0003676">
    <property type="term" value="F:nucleic acid binding"/>
    <property type="evidence" value="ECO:0007669"/>
    <property type="project" value="InterPro"/>
</dbReference>
<protein>
    <recommendedName>
        <fullName evidence="5">TFIIS-type domain-containing protein</fullName>
    </recommendedName>
</protein>
<evidence type="ECO:0000256" key="4">
    <source>
        <dbReference type="PROSITE-ProRule" id="PRU00472"/>
    </source>
</evidence>
<reference evidence="6 7" key="1">
    <citation type="journal article" date="2022" name="Nat. Plants">
        <title>Genomes of leafy and leafless Platanthera orchids illuminate the evolution of mycoheterotrophy.</title>
        <authorList>
            <person name="Li M.H."/>
            <person name="Liu K.W."/>
            <person name="Li Z."/>
            <person name="Lu H.C."/>
            <person name="Ye Q.L."/>
            <person name="Zhang D."/>
            <person name="Wang J.Y."/>
            <person name="Li Y.F."/>
            <person name="Zhong Z.M."/>
            <person name="Liu X."/>
            <person name="Yu X."/>
            <person name="Liu D.K."/>
            <person name="Tu X.D."/>
            <person name="Liu B."/>
            <person name="Hao Y."/>
            <person name="Liao X.Y."/>
            <person name="Jiang Y.T."/>
            <person name="Sun W.H."/>
            <person name="Chen J."/>
            <person name="Chen Y.Q."/>
            <person name="Ai Y."/>
            <person name="Zhai J.W."/>
            <person name="Wu S.S."/>
            <person name="Zhou Z."/>
            <person name="Hsiao Y.Y."/>
            <person name="Wu W.L."/>
            <person name="Chen Y.Y."/>
            <person name="Lin Y.F."/>
            <person name="Hsu J.L."/>
            <person name="Li C.Y."/>
            <person name="Wang Z.W."/>
            <person name="Zhao X."/>
            <person name="Zhong W.Y."/>
            <person name="Ma X.K."/>
            <person name="Ma L."/>
            <person name="Huang J."/>
            <person name="Chen G.Z."/>
            <person name="Huang M.Z."/>
            <person name="Huang L."/>
            <person name="Peng D.H."/>
            <person name="Luo Y.B."/>
            <person name="Zou S.Q."/>
            <person name="Chen S.P."/>
            <person name="Lan S."/>
            <person name="Tsai W.C."/>
            <person name="Van de Peer Y."/>
            <person name="Liu Z.J."/>
        </authorList>
    </citation>
    <scope>NUCLEOTIDE SEQUENCE [LARGE SCALE GENOMIC DNA]</scope>
    <source>
        <strain evidence="6">Lor287</strain>
    </source>
</reference>
<evidence type="ECO:0000259" key="5">
    <source>
        <dbReference type="PROSITE" id="PS51133"/>
    </source>
</evidence>
<accession>A0AAP0FYP1</accession>
<dbReference type="InterPro" id="IPR001222">
    <property type="entry name" value="Znf_TFIIS"/>
</dbReference>
<dbReference type="InterPro" id="IPR012164">
    <property type="entry name" value="Rpa12/Rpb9/Rpc10/TFS"/>
</dbReference>